<sequence length="570" mass="61824">MFGTDAFRWQEGLNKSQRAALSYDRLRIVNESLVSPEELVGDIRALTSLHEWSAQVDGGLTTLAGIHYNLFLGSLMDHESRPEELSDLLMMRRTGTFLCTELAHGNSAVQLETTATHEATSGEFVLHTPNPGAQKFMPNTSLTGGPKTAVVAARLIIAGRDEGVFLFLVPLSDEHGFREGVRARRLPEKTGSPVDHCLTSFDRVRLPSNALLGGAHGRVSEDGVFSSEVGSRRLRFLTGISRVTAGKLCMSAAGVGASRLALALATRYAHTRHTAGLTPGRKVPLFAYRGHHARLLEATATLYAATLWHREVVERWTRHDENDREECERLVAVAKGWITWQARDVMTECRERCGAQGLFLLNGIAGMPAANEGTITAEGDNLVVWTKAAGEMIIGHTPPEASDIAPAGQSPGDSAFLQELLGDVERIWLSQARAQLRGGPPRDPMGRWNGATGAALEAVGAFARRQAGQALYTAAVQAEDAEAGRLLGLLHRLFALRHVSAHSGVLLAQERMTAAQVRALTEEMDRVVGKLVPHALTLTEGFAIPESTLESFPLGRNDYLDAFERCVGQD</sequence>
<proteinExistence type="inferred from homology"/>
<feature type="domain" description="Acyl-CoA oxidase C-alpha1" evidence="7">
    <location>
        <begin position="252"/>
        <end position="389"/>
    </location>
</feature>
<organism evidence="8 9">
    <name type="scientific">Streptomyces pluripotens</name>
    <dbReference type="NCBI Taxonomy" id="1355015"/>
    <lineage>
        <taxon>Bacteria</taxon>
        <taxon>Bacillati</taxon>
        <taxon>Actinomycetota</taxon>
        <taxon>Actinomycetes</taxon>
        <taxon>Kitasatosporales</taxon>
        <taxon>Streptomycetaceae</taxon>
        <taxon>Streptomyces</taxon>
    </lineage>
</organism>
<dbReference type="Pfam" id="PF01756">
    <property type="entry name" value="ACOX"/>
    <property type="match status" value="1"/>
</dbReference>
<feature type="domain" description="Acyl-CoA oxidase C-terminal" evidence="6">
    <location>
        <begin position="446"/>
        <end position="558"/>
    </location>
</feature>
<dbReference type="GO" id="GO:0033540">
    <property type="term" value="P:fatty acid beta-oxidation using acyl-CoA oxidase"/>
    <property type="evidence" value="ECO:0007669"/>
    <property type="project" value="TreeGrafter"/>
</dbReference>
<dbReference type="InterPro" id="IPR009100">
    <property type="entry name" value="AcylCoA_DH/oxidase_NM_dom_sf"/>
</dbReference>
<dbReference type="GO" id="GO:0005504">
    <property type="term" value="F:fatty acid binding"/>
    <property type="evidence" value="ECO:0007669"/>
    <property type="project" value="TreeGrafter"/>
</dbReference>
<dbReference type="GO" id="GO:0055088">
    <property type="term" value="P:lipid homeostasis"/>
    <property type="evidence" value="ECO:0007669"/>
    <property type="project" value="TreeGrafter"/>
</dbReference>
<keyword evidence="5" id="KW-0560">Oxidoreductase</keyword>
<dbReference type="PANTHER" id="PTHR10909">
    <property type="entry name" value="ELECTRON TRANSPORT OXIDOREDUCTASE"/>
    <property type="match status" value="1"/>
</dbReference>
<dbReference type="GO" id="GO:0071949">
    <property type="term" value="F:FAD binding"/>
    <property type="evidence" value="ECO:0007669"/>
    <property type="project" value="InterPro"/>
</dbReference>
<dbReference type="PANTHER" id="PTHR10909:SF382">
    <property type="entry name" value="ACYL-COENZYME A OXIDASE"/>
    <property type="match status" value="1"/>
</dbReference>
<dbReference type="InterPro" id="IPR055060">
    <property type="entry name" value="ACOX_C_alpha1"/>
</dbReference>
<dbReference type="InterPro" id="IPR002655">
    <property type="entry name" value="Acyl-CoA_oxidase_C"/>
</dbReference>
<dbReference type="SUPFAM" id="SSF47203">
    <property type="entry name" value="Acyl-CoA dehydrogenase C-terminal domain-like"/>
    <property type="match status" value="2"/>
</dbReference>
<evidence type="ECO:0000256" key="4">
    <source>
        <dbReference type="ARBA" id="ARBA00022827"/>
    </source>
</evidence>
<evidence type="ECO:0000256" key="5">
    <source>
        <dbReference type="ARBA" id="ARBA00023002"/>
    </source>
</evidence>
<name>A0A221P6Y9_9ACTN</name>
<keyword evidence="9" id="KW-1185">Reference proteome</keyword>
<evidence type="ECO:0000313" key="9">
    <source>
        <dbReference type="Proteomes" id="UP000031501"/>
    </source>
</evidence>
<dbReference type="OrthoDB" id="1144545at2"/>
<dbReference type="PIRSF" id="PIRSF000168">
    <property type="entry name" value="Acyl-CoA_oxidase"/>
    <property type="match status" value="1"/>
</dbReference>
<dbReference type="InterPro" id="IPR012258">
    <property type="entry name" value="Acyl-CoA_oxidase"/>
</dbReference>
<dbReference type="AlphaFoldDB" id="A0A221P6Y9"/>
<comment type="cofactor">
    <cofactor evidence="1">
        <name>FAD</name>
        <dbReference type="ChEBI" id="CHEBI:57692"/>
    </cofactor>
</comment>
<keyword evidence="4" id="KW-0274">FAD</keyword>
<evidence type="ECO:0000313" key="8">
    <source>
        <dbReference type="EMBL" id="ASN27977.1"/>
    </source>
</evidence>
<dbReference type="InterPro" id="IPR036250">
    <property type="entry name" value="AcylCo_DH-like_C"/>
</dbReference>
<dbReference type="Gene3D" id="2.40.110.10">
    <property type="entry name" value="Butyryl-CoA Dehydrogenase, subunit A, domain 2"/>
    <property type="match status" value="1"/>
</dbReference>
<comment type="similarity">
    <text evidence="2">Belongs to the acyl-CoA oxidase family.</text>
</comment>
<evidence type="ECO:0000256" key="2">
    <source>
        <dbReference type="ARBA" id="ARBA00006288"/>
    </source>
</evidence>
<evidence type="ECO:0000259" key="6">
    <source>
        <dbReference type="Pfam" id="PF01756"/>
    </source>
</evidence>
<reference evidence="8 9" key="1">
    <citation type="submission" date="2017-07" db="EMBL/GenBank/DDBJ databases">
        <title>Genome sequence of Streptomyces pluripotens MUSC 137T.</title>
        <authorList>
            <person name="Ser H.-L."/>
            <person name="Lee L.-H."/>
        </authorList>
    </citation>
    <scope>NUCLEOTIDE SEQUENCE [LARGE SCALE GENOMIC DNA]</scope>
    <source>
        <strain evidence="8 9">MUSC 137</strain>
    </source>
</reference>
<evidence type="ECO:0000256" key="3">
    <source>
        <dbReference type="ARBA" id="ARBA00022630"/>
    </source>
</evidence>
<dbReference type="Proteomes" id="UP000031501">
    <property type="component" value="Chromosome"/>
</dbReference>
<dbReference type="SUPFAM" id="SSF56645">
    <property type="entry name" value="Acyl-CoA dehydrogenase NM domain-like"/>
    <property type="match status" value="1"/>
</dbReference>
<dbReference type="EMBL" id="CP022433">
    <property type="protein sequence ID" value="ASN27977.1"/>
    <property type="molecule type" value="Genomic_DNA"/>
</dbReference>
<dbReference type="InterPro" id="IPR046373">
    <property type="entry name" value="Acyl-CoA_Oxase/DH_mid-dom_sf"/>
</dbReference>
<dbReference type="GO" id="GO:0003997">
    <property type="term" value="F:acyl-CoA oxidase activity"/>
    <property type="evidence" value="ECO:0007669"/>
    <property type="project" value="InterPro"/>
</dbReference>
<dbReference type="Gene3D" id="1.20.140.10">
    <property type="entry name" value="Butyryl-CoA Dehydrogenase, subunit A, domain 3"/>
    <property type="match status" value="2"/>
</dbReference>
<evidence type="ECO:0000256" key="1">
    <source>
        <dbReference type="ARBA" id="ARBA00001974"/>
    </source>
</evidence>
<protein>
    <submittedName>
        <fullName evidence="8">Acyl-CoA oxidase</fullName>
    </submittedName>
</protein>
<keyword evidence="3" id="KW-0285">Flavoprotein</keyword>
<dbReference type="STRING" id="1355015.LK06_031425"/>
<dbReference type="Pfam" id="PF22924">
    <property type="entry name" value="ACOX_C_alpha1"/>
    <property type="match status" value="1"/>
</dbReference>
<evidence type="ECO:0000259" key="7">
    <source>
        <dbReference type="Pfam" id="PF22924"/>
    </source>
</evidence>
<accession>A0A221P6Y9</accession>
<gene>
    <name evidence="8" type="ORF">LK07_32625</name>
</gene>